<sequence>MTYLEQLRQARDKSQVTYQEFVLHTRQNKDGLFCFFEGTRGSDNAYYIPRIKVYTKDYYPLLCGGRDKVIEVYNLISLHSEYDKYKKAFFIDRDFNEPLKPEDGHIFETPCYAIENFYVSEHVFKEILKNFFGFSEISNEHKLYLDLYRQRQNEFHQAILLFNAWYACLIEIRNKEGKQTGVRLEEKPPKGFIQFSLESISKNYDINIIKSIFPNATEVTETDLEKKIQYLSQFDKHKVFRGKYEMYFLTAFLELLLKDSTTEKKYSQTKINFTFGDKLSNDQAVALFSAYAETPDILDDYLKSVTA</sequence>
<evidence type="ECO:0000313" key="2">
    <source>
        <dbReference type="EMBL" id="MBW3130899.1"/>
    </source>
</evidence>
<gene>
    <name evidence="2" type="ORF">KYK14_20230</name>
</gene>
<evidence type="ECO:0000313" key="3">
    <source>
        <dbReference type="Proteomes" id="UP000826188"/>
    </source>
</evidence>
<comment type="caution">
    <text evidence="2">The sequence shown here is derived from an EMBL/GenBank/DDBJ whole genome shotgun (WGS) entry which is preliminary data.</text>
</comment>
<keyword evidence="3" id="KW-1185">Reference proteome</keyword>
<dbReference type="EMBL" id="JAHWGL010000134">
    <property type="protein sequence ID" value="MBW3130899.1"/>
    <property type="molecule type" value="Genomic_DNA"/>
</dbReference>
<proteinExistence type="predicted"/>
<protein>
    <submittedName>
        <fullName evidence="2">DUF4435 domain-containing protein</fullName>
    </submittedName>
</protein>
<organism evidence="2 3">
    <name type="scientific">Hymenobacter profundi</name>
    <dbReference type="NCBI Taxonomy" id="1982110"/>
    <lineage>
        <taxon>Bacteria</taxon>
        <taxon>Pseudomonadati</taxon>
        <taxon>Bacteroidota</taxon>
        <taxon>Cytophagia</taxon>
        <taxon>Cytophagales</taxon>
        <taxon>Hymenobacteraceae</taxon>
        <taxon>Hymenobacter</taxon>
    </lineage>
</organism>
<dbReference type="Proteomes" id="UP000826188">
    <property type="component" value="Unassembled WGS sequence"/>
</dbReference>
<dbReference type="RefSeq" id="WP_219161486.1">
    <property type="nucleotide sequence ID" value="NZ_JAHWGL010000134.1"/>
</dbReference>
<reference evidence="2 3" key="1">
    <citation type="submission" date="2021-07" db="EMBL/GenBank/DDBJ databases">
        <title>Hymenobacter profundi sp. nov., isolated from deep-sea water.</title>
        <authorList>
            <person name="Kim M.K."/>
        </authorList>
    </citation>
    <scope>NUCLEOTIDE SEQUENCE [LARGE SCALE GENOMIC DNA]</scope>
    <source>
        <strain evidence="2 3">M2</strain>
    </source>
</reference>
<name>A0ABS6X4Y9_9BACT</name>
<accession>A0ABS6X4Y9</accession>
<evidence type="ECO:0000259" key="1">
    <source>
        <dbReference type="Pfam" id="PF14491"/>
    </source>
</evidence>
<feature type="domain" description="DUF4435" evidence="1">
    <location>
        <begin position="31"/>
        <end position="262"/>
    </location>
</feature>
<dbReference type="InterPro" id="IPR029492">
    <property type="entry name" value="DUF4435"/>
</dbReference>
<dbReference type="Pfam" id="PF14491">
    <property type="entry name" value="DUF4435"/>
    <property type="match status" value="1"/>
</dbReference>